<reference evidence="1 2" key="1">
    <citation type="submission" date="2016-03" db="EMBL/GenBank/DDBJ databases">
        <authorList>
            <person name="Ploux O."/>
        </authorList>
    </citation>
    <scope>NUCLEOTIDE SEQUENCE [LARGE SCALE GENOMIC DNA]</scope>
    <source>
        <strain evidence="1 2">R0</strain>
    </source>
</reference>
<organism evidence="1 2">
    <name type="scientific">Bdellovibrio bacteriovorus</name>
    <dbReference type="NCBI Taxonomy" id="959"/>
    <lineage>
        <taxon>Bacteria</taxon>
        <taxon>Pseudomonadati</taxon>
        <taxon>Bdellovibrionota</taxon>
        <taxon>Bdellovibrionia</taxon>
        <taxon>Bdellovibrionales</taxon>
        <taxon>Pseudobdellovibrionaceae</taxon>
        <taxon>Bdellovibrio</taxon>
    </lineage>
</organism>
<evidence type="ECO:0000313" key="2">
    <source>
        <dbReference type="Proteomes" id="UP000075320"/>
    </source>
</evidence>
<dbReference type="Proteomes" id="UP000075320">
    <property type="component" value="Unassembled WGS sequence"/>
</dbReference>
<accession>A0A150WJY6</accession>
<proteinExistence type="predicted"/>
<dbReference type="AlphaFoldDB" id="A0A150WJY6"/>
<name>A0A150WJY6_BDEBC</name>
<evidence type="ECO:0000313" key="1">
    <source>
        <dbReference type="EMBL" id="KYG64032.1"/>
    </source>
</evidence>
<comment type="caution">
    <text evidence="1">The sequence shown here is derived from an EMBL/GenBank/DDBJ whole genome shotgun (WGS) entry which is preliminary data.</text>
</comment>
<gene>
    <name evidence="1" type="ORF">AZI86_14590</name>
</gene>
<sequence>MSSILVQPHINQREIDSLLKKDLRYLMVFAMAGISPRRHIDEIEDLFTASIISKNEFRALRNALLKFGYWQLDPLGYVIVTKQHVDLGDLTLHEFTNMTLNLLSRASENGPCYLENLFIVTNESLKKEFYLTINKTLKTFLQKSQEVEGDRLVAWNHIAIDCGSPTMIIPPPLFS</sequence>
<dbReference type="EMBL" id="LUKE01000003">
    <property type="protein sequence ID" value="KYG64032.1"/>
    <property type="molecule type" value="Genomic_DNA"/>
</dbReference>
<dbReference type="RefSeq" id="WP_061835998.1">
    <property type="nucleotide sequence ID" value="NZ_LUKE01000003.1"/>
</dbReference>
<protein>
    <submittedName>
        <fullName evidence="1">Uncharacterized protein</fullName>
    </submittedName>
</protein>
<keyword evidence="2" id="KW-1185">Reference proteome</keyword>